<dbReference type="EMBL" id="JAAYEE010000081">
    <property type="protein sequence ID" value="NLW34774.1"/>
    <property type="molecule type" value="Genomic_DNA"/>
</dbReference>
<comment type="similarity">
    <text evidence="4">Belongs to the alkaline phosphatase family.</text>
</comment>
<evidence type="ECO:0000313" key="8">
    <source>
        <dbReference type="Proteomes" id="UP000777265"/>
    </source>
</evidence>
<dbReference type="PRINTS" id="PR00113">
    <property type="entry name" value="ALKPHPHTASE"/>
</dbReference>
<feature type="binding site" evidence="3">
    <location>
        <position position="149"/>
    </location>
    <ligand>
        <name>Mg(2+)</name>
        <dbReference type="ChEBI" id="CHEBI:18420"/>
    </ligand>
</feature>
<dbReference type="SMART" id="SM00098">
    <property type="entry name" value="alkPPc"/>
    <property type="match status" value="1"/>
</dbReference>
<keyword evidence="6" id="KW-1133">Transmembrane helix</keyword>
<name>A0A971S0N3_9BACT</name>
<feature type="region of interest" description="Disordered" evidence="5">
    <location>
        <begin position="181"/>
        <end position="201"/>
    </location>
</feature>
<sequence>MHYKNKNKKVLQAVMATIVIVVVIVISFAASAFASGFMDKGKNIIFMVPDGMGHANVTAARIYKNGLDGKPLNLESLETIGIQKTYSKNSTITDSAPAASAWACGEKFNNGEICKHSEGLPNNRTILELAKQKKKSTGIVATSQITHATPAAFAAHVTNRNCQNEIARQYIMETKPDVILGGGRQKFDTDPATDRDSNGCPQYGEDLAEVAQRKGYSFVRTTNEMEDAVNQGKTKLLGLFSDAGMTPAYLRHPGTTEPTLAGMTQAALQILENNPRGFFLMVEGSQIDWANHAKNFEYQVGDVLAFDDAVGLVLNWIDDAGHPDRKRNTLLIIAPDHETGGFAINGPYGALSTAGDLITIQAGWTFPGSEEANHTGGDVIVYSQGPGTKARGTYPGLGRLFDNTELYGVMKNAMGIN</sequence>
<keyword evidence="3" id="KW-0862">Zinc</keyword>
<reference evidence="7" key="2">
    <citation type="submission" date="2020-01" db="EMBL/GenBank/DDBJ databases">
        <authorList>
            <person name="Campanaro S."/>
        </authorList>
    </citation>
    <scope>NUCLEOTIDE SEQUENCE</scope>
    <source>
        <strain evidence="7">AS06rmzACSIP_7</strain>
    </source>
</reference>
<dbReference type="PANTHER" id="PTHR11596:SF5">
    <property type="entry name" value="ALKALINE PHOSPHATASE"/>
    <property type="match status" value="1"/>
</dbReference>
<dbReference type="SUPFAM" id="SSF53649">
    <property type="entry name" value="Alkaline phosphatase-like"/>
    <property type="match status" value="1"/>
</dbReference>
<evidence type="ECO:0000256" key="1">
    <source>
        <dbReference type="ARBA" id="ARBA00022553"/>
    </source>
</evidence>
<proteinExistence type="inferred from homology"/>
<comment type="caution">
    <text evidence="7">The sequence shown here is derived from an EMBL/GenBank/DDBJ whole genome shotgun (WGS) entry which is preliminary data.</text>
</comment>
<keyword evidence="6" id="KW-0472">Membrane</keyword>
<keyword evidence="1" id="KW-0597">Phosphoprotein</keyword>
<feature type="binding site" evidence="3">
    <location>
        <position position="288"/>
    </location>
    <ligand>
        <name>Zn(2+)</name>
        <dbReference type="ChEBI" id="CHEBI:29105"/>
        <label>2</label>
    </ligand>
</feature>
<gene>
    <name evidence="7" type="ORF">GXY80_04725</name>
</gene>
<evidence type="ECO:0000256" key="5">
    <source>
        <dbReference type="SAM" id="MobiDB-lite"/>
    </source>
</evidence>
<feature type="transmembrane region" description="Helical" evidence="6">
    <location>
        <begin position="12"/>
        <end position="38"/>
    </location>
</feature>
<feature type="binding site" evidence="3">
    <location>
        <position position="336"/>
    </location>
    <ligand>
        <name>Zn(2+)</name>
        <dbReference type="ChEBI" id="CHEBI:29105"/>
        <label>2</label>
    </ligand>
</feature>
<feature type="compositionally biased region" description="Basic and acidic residues" evidence="5">
    <location>
        <begin position="185"/>
        <end position="197"/>
    </location>
</feature>
<evidence type="ECO:0000256" key="6">
    <source>
        <dbReference type="SAM" id="Phobius"/>
    </source>
</evidence>
<comment type="cofactor">
    <cofactor evidence="3">
        <name>Mg(2+)</name>
        <dbReference type="ChEBI" id="CHEBI:18420"/>
    </cofactor>
    <text evidence="3">Binds 1 Mg(2+) ion.</text>
</comment>
<dbReference type="InterPro" id="IPR017850">
    <property type="entry name" value="Alkaline_phosphatase_core_sf"/>
</dbReference>
<evidence type="ECO:0000256" key="3">
    <source>
        <dbReference type="PIRSR" id="PIRSR601952-2"/>
    </source>
</evidence>
<evidence type="ECO:0000256" key="2">
    <source>
        <dbReference type="PIRSR" id="PIRSR601952-1"/>
    </source>
</evidence>
<dbReference type="GO" id="GO:0004035">
    <property type="term" value="F:alkaline phosphatase activity"/>
    <property type="evidence" value="ECO:0007669"/>
    <property type="project" value="TreeGrafter"/>
</dbReference>
<dbReference type="PANTHER" id="PTHR11596">
    <property type="entry name" value="ALKALINE PHOSPHATASE"/>
    <property type="match status" value="1"/>
</dbReference>
<dbReference type="CDD" id="cd16012">
    <property type="entry name" value="ALP"/>
    <property type="match status" value="1"/>
</dbReference>
<dbReference type="InterPro" id="IPR001952">
    <property type="entry name" value="Alkaline_phosphatase"/>
</dbReference>
<dbReference type="Proteomes" id="UP000777265">
    <property type="component" value="Unassembled WGS sequence"/>
</dbReference>
<organism evidence="7 8">
    <name type="scientific">Syntrophorhabdus aromaticivorans</name>
    <dbReference type="NCBI Taxonomy" id="328301"/>
    <lineage>
        <taxon>Bacteria</taxon>
        <taxon>Pseudomonadati</taxon>
        <taxon>Thermodesulfobacteriota</taxon>
        <taxon>Syntrophorhabdia</taxon>
        <taxon>Syntrophorhabdales</taxon>
        <taxon>Syntrophorhabdaceae</taxon>
        <taxon>Syntrophorhabdus</taxon>
    </lineage>
</organism>
<feature type="binding site" evidence="3">
    <location>
        <position position="283"/>
    </location>
    <ligand>
        <name>Mg(2+)</name>
        <dbReference type="ChEBI" id="CHEBI:18420"/>
    </ligand>
</feature>
<feature type="active site" description="Phosphoserine intermediate" evidence="2">
    <location>
        <position position="95"/>
    </location>
</feature>
<feature type="binding site" evidence="3">
    <location>
        <position position="50"/>
    </location>
    <ligand>
        <name>Zn(2+)</name>
        <dbReference type="ChEBI" id="CHEBI:29105"/>
        <label>2</label>
    </ligand>
</feature>
<dbReference type="Gene3D" id="3.40.720.10">
    <property type="entry name" value="Alkaline Phosphatase, subunit A"/>
    <property type="match status" value="1"/>
</dbReference>
<keyword evidence="3" id="KW-0460">Magnesium</keyword>
<dbReference type="GO" id="GO:0046872">
    <property type="term" value="F:metal ion binding"/>
    <property type="evidence" value="ECO:0007669"/>
    <property type="project" value="UniProtKB-KW"/>
</dbReference>
<feature type="binding site" evidence="3">
    <location>
        <position position="50"/>
    </location>
    <ligand>
        <name>Mg(2+)</name>
        <dbReference type="ChEBI" id="CHEBI:18420"/>
    </ligand>
</feature>
<evidence type="ECO:0000256" key="4">
    <source>
        <dbReference type="RuleBase" id="RU003946"/>
    </source>
</evidence>
<accession>A0A971S0N3</accession>
<feature type="binding site" evidence="3">
    <location>
        <position position="292"/>
    </location>
    <ligand>
        <name>Zn(2+)</name>
        <dbReference type="ChEBI" id="CHEBI:29105"/>
        <label>2</label>
    </ligand>
</feature>
<protein>
    <submittedName>
        <fullName evidence="7">Alkaline phosphatase</fullName>
    </submittedName>
</protein>
<dbReference type="Pfam" id="PF00245">
    <property type="entry name" value="Alk_phosphatase"/>
    <property type="match status" value="1"/>
</dbReference>
<feature type="binding site" evidence="3">
    <location>
        <position position="147"/>
    </location>
    <ligand>
        <name>Mg(2+)</name>
        <dbReference type="ChEBI" id="CHEBI:18420"/>
    </ligand>
</feature>
<keyword evidence="6" id="KW-0812">Transmembrane</keyword>
<comment type="cofactor">
    <cofactor evidence="3">
        <name>Zn(2+)</name>
        <dbReference type="ChEBI" id="CHEBI:29105"/>
    </cofactor>
    <text evidence="3">Binds 2 Zn(2+) ions.</text>
</comment>
<evidence type="ECO:0000313" key="7">
    <source>
        <dbReference type="EMBL" id="NLW34774.1"/>
    </source>
</evidence>
<reference evidence="7" key="1">
    <citation type="journal article" date="2020" name="Biotechnol. Biofuels">
        <title>New insights from the biogas microbiome by comprehensive genome-resolved metagenomics of nearly 1600 species originating from multiple anaerobic digesters.</title>
        <authorList>
            <person name="Campanaro S."/>
            <person name="Treu L."/>
            <person name="Rodriguez-R L.M."/>
            <person name="Kovalovszki A."/>
            <person name="Ziels R.M."/>
            <person name="Maus I."/>
            <person name="Zhu X."/>
            <person name="Kougias P.G."/>
            <person name="Basile A."/>
            <person name="Luo G."/>
            <person name="Schluter A."/>
            <person name="Konstantinidis K.T."/>
            <person name="Angelidaki I."/>
        </authorList>
    </citation>
    <scope>NUCLEOTIDE SEQUENCE</scope>
    <source>
        <strain evidence="7">AS06rmzACSIP_7</strain>
    </source>
</reference>
<keyword evidence="3" id="KW-0479">Metal-binding</keyword>
<feature type="binding site" evidence="3">
    <location>
        <position position="337"/>
    </location>
    <ligand>
        <name>Zn(2+)</name>
        <dbReference type="ChEBI" id="CHEBI:29105"/>
        <label>2</label>
    </ligand>
</feature>
<dbReference type="AlphaFoldDB" id="A0A971S0N3"/>